<comment type="caution">
    <text evidence="1">The sequence shown here is derived from an EMBL/GenBank/DDBJ whole genome shotgun (WGS) entry which is preliminary data.</text>
</comment>
<keyword evidence="2" id="KW-1185">Reference proteome</keyword>
<dbReference type="Proteomes" id="UP001519460">
    <property type="component" value="Unassembled WGS sequence"/>
</dbReference>
<dbReference type="AlphaFoldDB" id="A0ABD0LGZ7"/>
<name>A0ABD0LGZ7_9CAEN</name>
<evidence type="ECO:0000313" key="2">
    <source>
        <dbReference type="Proteomes" id="UP001519460"/>
    </source>
</evidence>
<evidence type="ECO:0000313" key="1">
    <source>
        <dbReference type="EMBL" id="KAK7498769.1"/>
    </source>
</evidence>
<protein>
    <submittedName>
        <fullName evidence="1">Uncharacterized protein</fullName>
    </submittedName>
</protein>
<proteinExistence type="predicted"/>
<organism evidence="1 2">
    <name type="scientific">Batillaria attramentaria</name>
    <dbReference type="NCBI Taxonomy" id="370345"/>
    <lineage>
        <taxon>Eukaryota</taxon>
        <taxon>Metazoa</taxon>
        <taxon>Spiralia</taxon>
        <taxon>Lophotrochozoa</taxon>
        <taxon>Mollusca</taxon>
        <taxon>Gastropoda</taxon>
        <taxon>Caenogastropoda</taxon>
        <taxon>Sorbeoconcha</taxon>
        <taxon>Cerithioidea</taxon>
        <taxon>Batillariidae</taxon>
        <taxon>Batillaria</taxon>
    </lineage>
</organism>
<gene>
    <name evidence="1" type="ORF">BaRGS_00009861</name>
</gene>
<reference evidence="1 2" key="1">
    <citation type="journal article" date="2023" name="Sci. Data">
        <title>Genome assembly of the Korean intertidal mud-creeper Batillaria attramentaria.</title>
        <authorList>
            <person name="Patra A.K."/>
            <person name="Ho P.T."/>
            <person name="Jun S."/>
            <person name="Lee S.J."/>
            <person name="Kim Y."/>
            <person name="Won Y.J."/>
        </authorList>
    </citation>
    <scope>NUCLEOTIDE SEQUENCE [LARGE SCALE GENOMIC DNA]</scope>
    <source>
        <strain evidence="1">Wonlab-2016</strain>
    </source>
</reference>
<accession>A0ABD0LGZ7</accession>
<dbReference type="EMBL" id="JACVVK020000048">
    <property type="protein sequence ID" value="KAK7498769.1"/>
    <property type="molecule type" value="Genomic_DNA"/>
</dbReference>
<sequence length="156" mass="17448">MRACTPAERDERGERVRGIRCTEQPAPACSEEDFTTQLLTTARSACPRGHSDIITDANDSAQCNLFPALRDLRAPSSFMKTVFYDGLVLQSCHRWSACCTATVACRVRHVGPCHQIHHHVVWDPVTRFITMTRMHSDEVLALLSGCCILLRDCGLF</sequence>